<evidence type="ECO:0000313" key="3">
    <source>
        <dbReference type="Proteomes" id="UP000325780"/>
    </source>
</evidence>
<sequence length="184" mass="20883">MFSILYKTLHSRQVEDIPRGLSRSTILQAFHQHQLMIRAIYPGFQVAATHPIDADTTAFSVRNPESDVVTKGSLTNLDDGLGAEIEVALGMKIACQWTVHSRNEDEDPKFSSSNAEQTAEHTTTTRRKMALDKQVLNAMYLVEETTFTLLKPFDRWARADRDRSIALENIFAFLGRLENEEIEI</sequence>
<dbReference type="Proteomes" id="UP000325780">
    <property type="component" value="Unassembled WGS sequence"/>
</dbReference>
<proteinExistence type="predicted"/>
<keyword evidence="3" id="KW-1185">Reference proteome</keyword>
<dbReference type="EMBL" id="ML742041">
    <property type="protein sequence ID" value="KAE8153287.1"/>
    <property type="molecule type" value="Genomic_DNA"/>
</dbReference>
<name>A0A5N6U3S3_ASPAV</name>
<gene>
    <name evidence="2" type="ORF">BDV25DRAFT_137042</name>
</gene>
<feature type="region of interest" description="Disordered" evidence="1">
    <location>
        <begin position="104"/>
        <end position="126"/>
    </location>
</feature>
<evidence type="ECO:0000313" key="2">
    <source>
        <dbReference type="EMBL" id="KAE8153287.1"/>
    </source>
</evidence>
<dbReference type="OrthoDB" id="4450889at2759"/>
<accession>A0A5N6U3S3</accession>
<dbReference type="AlphaFoldDB" id="A0A5N6U3S3"/>
<protein>
    <submittedName>
        <fullName evidence="2">Uncharacterized protein</fullName>
    </submittedName>
</protein>
<evidence type="ECO:0000256" key="1">
    <source>
        <dbReference type="SAM" id="MobiDB-lite"/>
    </source>
</evidence>
<reference evidence="2 3" key="1">
    <citation type="submission" date="2019-04" db="EMBL/GenBank/DDBJ databases">
        <title>Friends and foes A comparative genomics study of 23 Aspergillus species from section Flavi.</title>
        <authorList>
            <consortium name="DOE Joint Genome Institute"/>
            <person name="Kjaerbolling I."/>
            <person name="Vesth T."/>
            <person name="Frisvad J.C."/>
            <person name="Nybo J.L."/>
            <person name="Theobald S."/>
            <person name="Kildgaard S."/>
            <person name="Isbrandt T."/>
            <person name="Kuo A."/>
            <person name="Sato A."/>
            <person name="Lyhne E.K."/>
            <person name="Kogle M.E."/>
            <person name="Wiebenga A."/>
            <person name="Kun R.S."/>
            <person name="Lubbers R.J."/>
            <person name="Makela M.R."/>
            <person name="Barry K."/>
            <person name="Chovatia M."/>
            <person name="Clum A."/>
            <person name="Daum C."/>
            <person name="Haridas S."/>
            <person name="He G."/>
            <person name="LaButti K."/>
            <person name="Lipzen A."/>
            <person name="Mondo S."/>
            <person name="Riley R."/>
            <person name="Salamov A."/>
            <person name="Simmons B.A."/>
            <person name="Magnuson J.K."/>
            <person name="Henrissat B."/>
            <person name="Mortensen U.H."/>
            <person name="Larsen T.O."/>
            <person name="Devries R.P."/>
            <person name="Grigoriev I.V."/>
            <person name="Machida M."/>
            <person name="Baker S.E."/>
            <person name="Andersen M.R."/>
        </authorList>
    </citation>
    <scope>NUCLEOTIDE SEQUENCE [LARGE SCALE GENOMIC DNA]</scope>
    <source>
        <strain evidence="2 3">IBT 18842</strain>
    </source>
</reference>
<feature type="compositionally biased region" description="Polar residues" evidence="1">
    <location>
        <begin position="110"/>
        <end position="122"/>
    </location>
</feature>
<organism evidence="2 3">
    <name type="scientific">Aspergillus avenaceus</name>
    <dbReference type="NCBI Taxonomy" id="36643"/>
    <lineage>
        <taxon>Eukaryota</taxon>
        <taxon>Fungi</taxon>
        <taxon>Dikarya</taxon>
        <taxon>Ascomycota</taxon>
        <taxon>Pezizomycotina</taxon>
        <taxon>Eurotiomycetes</taxon>
        <taxon>Eurotiomycetidae</taxon>
        <taxon>Eurotiales</taxon>
        <taxon>Aspergillaceae</taxon>
        <taxon>Aspergillus</taxon>
        <taxon>Aspergillus subgen. Circumdati</taxon>
    </lineage>
</organism>